<proteinExistence type="predicted"/>
<keyword evidence="2" id="KW-1185">Reference proteome</keyword>
<protein>
    <submittedName>
        <fullName evidence="1">Invasion protein B family</fullName>
    </submittedName>
</protein>
<accession>A0ABT0F4L7</accession>
<sequence>MRHAEIARLLNEALLYSTCAGRPPMHFDNHSTLDLQMADLPSINVADVEGDVVFWSRVMEARPELLRHSAVDLLQILLQGCPWSRSGQLHLREVQGQLELRLLTNEQALANARDFSQALDHFMAVLEELCTILRP</sequence>
<dbReference type="InterPro" id="IPR003065">
    <property type="entry name" value="Invas_SpaK"/>
</dbReference>
<dbReference type="Proteomes" id="UP001299876">
    <property type="component" value="Unassembled WGS sequence"/>
</dbReference>
<name>A0ABT0F4L7_9PSED</name>
<dbReference type="SUPFAM" id="SSF69635">
    <property type="entry name" value="Type III secretory system chaperone-like"/>
    <property type="match status" value="1"/>
</dbReference>
<reference evidence="1 2" key="1">
    <citation type="submission" date="2022-02" db="EMBL/GenBank/DDBJ databases">
        <title>Comparative genomics of the first Antarctic Pseudomonas spp. capable of biotransforming 2,4,6-Trinitrotoluene.</title>
        <authorList>
            <person name="Cabrera M.A."/>
            <person name="Marquez S.L."/>
            <person name="Perez-Donoso J.M."/>
        </authorList>
    </citation>
    <scope>NUCLEOTIDE SEQUENCE [LARGE SCALE GENOMIC DNA]</scope>
    <source>
        <strain evidence="1 2">TNT19</strain>
    </source>
</reference>
<comment type="caution">
    <text evidence="1">The sequence shown here is derived from an EMBL/GenBank/DDBJ whole genome shotgun (WGS) entry which is preliminary data.</text>
</comment>
<evidence type="ECO:0000313" key="2">
    <source>
        <dbReference type="Proteomes" id="UP001299876"/>
    </source>
</evidence>
<gene>
    <name evidence="1" type="ORF">L9059_21245</name>
</gene>
<dbReference type="EMBL" id="JAKNRW010000022">
    <property type="protein sequence ID" value="MCK1792656.1"/>
    <property type="molecule type" value="Genomic_DNA"/>
</dbReference>
<dbReference type="RefSeq" id="WP_247292873.1">
    <property type="nucleotide sequence ID" value="NZ_JAKNRW010000022.1"/>
</dbReference>
<evidence type="ECO:0000313" key="1">
    <source>
        <dbReference type="EMBL" id="MCK1792656.1"/>
    </source>
</evidence>
<dbReference type="CDD" id="cd17035">
    <property type="entry name" value="T3SC_IB_Spa15-like"/>
    <property type="match status" value="1"/>
</dbReference>
<organism evidence="1 2">
    <name type="scientific">Pseudomonas violetae</name>
    <dbReference type="NCBI Taxonomy" id="2915813"/>
    <lineage>
        <taxon>Bacteria</taxon>
        <taxon>Pseudomonadati</taxon>
        <taxon>Pseudomonadota</taxon>
        <taxon>Gammaproteobacteria</taxon>
        <taxon>Pseudomonadales</taxon>
        <taxon>Pseudomonadaceae</taxon>
        <taxon>Pseudomonas</taxon>
    </lineage>
</organism>
<dbReference type="Pfam" id="PF03519">
    <property type="entry name" value="Invas_SpaK"/>
    <property type="match status" value="1"/>
</dbReference>
<dbReference type="Gene3D" id="3.30.1460.10">
    <property type="match status" value="1"/>
</dbReference>